<proteinExistence type="predicted"/>
<keyword evidence="2" id="KW-1185">Reference proteome</keyword>
<dbReference type="Proteomes" id="UP000198949">
    <property type="component" value="Unassembled WGS sequence"/>
</dbReference>
<organism evidence="1 2">
    <name type="scientific">Glycomyces harbinensis</name>
    <dbReference type="NCBI Taxonomy" id="58114"/>
    <lineage>
        <taxon>Bacteria</taxon>
        <taxon>Bacillati</taxon>
        <taxon>Actinomycetota</taxon>
        <taxon>Actinomycetes</taxon>
        <taxon>Glycomycetales</taxon>
        <taxon>Glycomycetaceae</taxon>
        <taxon>Glycomyces</taxon>
    </lineage>
</organism>
<dbReference type="AlphaFoldDB" id="A0A1G7C126"/>
<reference evidence="2" key="1">
    <citation type="submission" date="2016-10" db="EMBL/GenBank/DDBJ databases">
        <authorList>
            <person name="Varghese N."/>
            <person name="Submissions S."/>
        </authorList>
    </citation>
    <scope>NUCLEOTIDE SEQUENCE [LARGE SCALE GENOMIC DNA]</scope>
    <source>
        <strain evidence="2">CGMCC 4.3516</strain>
    </source>
</reference>
<dbReference type="EMBL" id="FNAD01000018">
    <property type="protein sequence ID" value="SDE33048.1"/>
    <property type="molecule type" value="Genomic_DNA"/>
</dbReference>
<accession>A0A1G7C126</accession>
<gene>
    <name evidence="1" type="ORF">SAMN05216270_11891</name>
</gene>
<dbReference type="RefSeq" id="WP_143015055.1">
    <property type="nucleotide sequence ID" value="NZ_FNAD01000018.1"/>
</dbReference>
<dbReference type="OrthoDB" id="5189988at2"/>
<name>A0A1G7C126_9ACTN</name>
<protein>
    <submittedName>
        <fullName evidence="1">Uncharacterized protein</fullName>
    </submittedName>
</protein>
<sequence>MLELNPSLWDEIDLPMLHRIVALFDRSGPFNADLLAQQFRIDLEPREIAFSAKRLADHGYIESQNRAGGFPHTITSISDKARQTLAGRPAPRADASAPSFDELIPQLDDLMTKVTSALRANPSHPEAPRWRNLVAAATDIRVALSA</sequence>
<evidence type="ECO:0000313" key="1">
    <source>
        <dbReference type="EMBL" id="SDE33048.1"/>
    </source>
</evidence>
<evidence type="ECO:0000313" key="2">
    <source>
        <dbReference type="Proteomes" id="UP000198949"/>
    </source>
</evidence>